<dbReference type="GO" id="GO:0006935">
    <property type="term" value="P:chemotaxis"/>
    <property type="evidence" value="ECO:0007669"/>
    <property type="project" value="TreeGrafter"/>
</dbReference>
<name>A0A345ZW86_9HYPH</name>
<keyword evidence="4" id="KW-0807">Transducer</keyword>
<dbReference type="PROSITE" id="PS50885">
    <property type="entry name" value="HAMP"/>
    <property type="match status" value="1"/>
</dbReference>
<dbReference type="CDD" id="cd06225">
    <property type="entry name" value="HAMP"/>
    <property type="match status" value="1"/>
</dbReference>
<keyword evidence="10" id="KW-1185">Reference proteome</keyword>
<protein>
    <submittedName>
        <fullName evidence="9">HAMP domain-containing protein</fullName>
    </submittedName>
</protein>
<feature type="region of interest" description="Disordered" evidence="5">
    <location>
        <begin position="291"/>
        <end position="349"/>
    </location>
</feature>
<organism evidence="9 10">
    <name type="scientific">Pseudolabrys taiwanensis</name>
    <dbReference type="NCBI Taxonomy" id="331696"/>
    <lineage>
        <taxon>Bacteria</taxon>
        <taxon>Pseudomonadati</taxon>
        <taxon>Pseudomonadota</taxon>
        <taxon>Alphaproteobacteria</taxon>
        <taxon>Hyphomicrobiales</taxon>
        <taxon>Xanthobacteraceae</taxon>
        <taxon>Pseudolabrys</taxon>
    </lineage>
</organism>
<dbReference type="Pfam" id="PF00015">
    <property type="entry name" value="MCPsignal"/>
    <property type="match status" value="1"/>
</dbReference>
<evidence type="ECO:0000313" key="10">
    <source>
        <dbReference type="Proteomes" id="UP000254889"/>
    </source>
</evidence>
<dbReference type="Proteomes" id="UP000254889">
    <property type="component" value="Chromosome"/>
</dbReference>
<feature type="domain" description="HAMP" evidence="8">
    <location>
        <begin position="228"/>
        <end position="281"/>
    </location>
</feature>
<dbReference type="SUPFAM" id="SSF58104">
    <property type="entry name" value="Methyl-accepting chemotaxis protein (MCP) signaling domain"/>
    <property type="match status" value="1"/>
</dbReference>
<dbReference type="InterPro" id="IPR004089">
    <property type="entry name" value="MCPsignal_dom"/>
</dbReference>
<dbReference type="RefSeq" id="WP_115691547.1">
    <property type="nucleotide sequence ID" value="NZ_CP031417.1"/>
</dbReference>
<dbReference type="SMART" id="SM00304">
    <property type="entry name" value="HAMP"/>
    <property type="match status" value="1"/>
</dbReference>
<reference evidence="9 10" key="1">
    <citation type="submission" date="2018-07" db="EMBL/GenBank/DDBJ databases">
        <authorList>
            <person name="Quirk P.G."/>
            <person name="Krulwich T.A."/>
        </authorList>
    </citation>
    <scope>NUCLEOTIDE SEQUENCE [LARGE SCALE GENOMIC DNA]</scope>
    <source>
        <strain evidence="9 10">CC-BB4</strain>
    </source>
</reference>
<feature type="compositionally biased region" description="Basic residues" evidence="5">
    <location>
        <begin position="572"/>
        <end position="581"/>
    </location>
</feature>
<comment type="subcellular location">
    <subcellularLocation>
        <location evidence="1">Membrane</location>
    </subcellularLocation>
</comment>
<dbReference type="PANTHER" id="PTHR43531">
    <property type="entry name" value="PROTEIN ICFG"/>
    <property type="match status" value="1"/>
</dbReference>
<dbReference type="PROSITE" id="PS50111">
    <property type="entry name" value="CHEMOTAXIS_TRANSDUC_2"/>
    <property type="match status" value="1"/>
</dbReference>
<dbReference type="InterPro" id="IPR051310">
    <property type="entry name" value="MCP_chemotaxis"/>
</dbReference>
<sequence length="601" mass="63057">MFRLSNIRIGTKLMIMSGLAILLVGAMIYSQMTSNSAIRASSSMVDVQHTIVENVVNIESGLRGMRIGMRDIALARSVPQVEKALKLVEARNNAVAQHVETAAGMLRVPENRERAQKIAHLASAYYADAVKAAAAKKDLLAIEEKGGSDVAERTKSASDKIASDIAAGAVVSDEMDALSEKIIDVAKSLLAREREAAANAMSAAEQLALVIAIVVMLALAGSAVFGSVSIARPLVALLKPINELAGGNFNVKVDGAGRKDEVGRIAAAVGEMATRVRDTISEIKQSAMEVNNASGEISTSTTDLSQRTEEQAASLEETTAAMEEISAAVKKSAENADQANRSAAQAREVADQGGEVVAKAVSAMAKIEDSSRKISDIIGVIDEIARQTNLLALNAAVEAARAGEAGRGFAVVATEVRGLAQRSSQAAKDIKELITNSNGQVQEGVELVNHAGEALGKIVNSVQQVAALVSDIAMASTEQATGLEQINKALMQMDEVTQQNAALVEENAATAKALETQAQSMDEQVAFFKIDEAASAVRTKTASAAAPAQEQREKAEVGSRGARPAAGTSAQRRPRAARHPVGRMQTALATALDAETEWKDF</sequence>
<dbReference type="GO" id="GO:0007165">
    <property type="term" value="P:signal transduction"/>
    <property type="evidence" value="ECO:0007669"/>
    <property type="project" value="UniProtKB-KW"/>
</dbReference>
<feature type="transmembrane region" description="Helical" evidence="6">
    <location>
        <begin position="12"/>
        <end position="32"/>
    </location>
</feature>
<comment type="similarity">
    <text evidence="3">Belongs to the methyl-accepting chemotaxis (MCP) protein family.</text>
</comment>
<evidence type="ECO:0000256" key="6">
    <source>
        <dbReference type="SAM" id="Phobius"/>
    </source>
</evidence>
<dbReference type="EMBL" id="CP031417">
    <property type="protein sequence ID" value="AXK81183.1"/>
    <property type="molecule type" value="Genomic_DNA"/>
</dbReference>
<evidence type="ECO:0000313" key="9">
    <source>
        <dbReference type="EMBL" id="AXK81183.1"/>
    </source>
</evidence>
<dbReference type="PANTHER" id="PTHR43531:SF14">
    <property type="entry name" value="METHYL-ACCEPTING CHEMOTAXIS PROTEIN I-RELATED"/>
    <property type="match status" value="1"/>
</dbReference>
<dbReference type="KEGG" id="ptaw:DW352_12060"/>
<feature type="domain" description="Methyl-accepting transducer" evidence="7">
    <location>
        <begin position="286"/>
        <end position="515"/>
    </location>
</feature>
<feature type="compositionally biased region" description="Polar residues" evidence="5">
    <location>
        <begin position="291"/>
        <end position="305"/>
    </location>
</feature>
<dbReference type="Gene3D" id="1.10.287.950">
    <property type="entry name" value="Methyl-accepting chemotaxis protein"/>
    <property type="match status" value="1"/>
</dbReference>
<dbReference type="OrthoDB" id="3378718at2"/>
<evidence type="ECO:0000256" key="4">
    <source>
        <dbReference type="PROSITE-ProRule" id="PRU00284"/>
    </source>
</evidence>
<gene>
    <name evidence="9" type="ORF">DW352_12060</name>
</gene>
<keyword evidence="6" id="KW-1133">Transmembrane helix</keyword>
<evidence type="ECO:0000259" key="8">
    <source>
        <dbReference type="PROSITE" id="PS50885"/>
    </source>
</evidence>
<keyword evidence="6" id="KW-0472">Membrane</keyword>
<evidence type="ECO:0000256" key="1">
    <source>
        <dbReference type="ARBA" id="ARBA00004370"/>
    </source>
</evidence>
<dbReference type="AlphaFoldDB" id="A0A345ZW86"/>
<dbReference type="SMART" id="SM00283">
    <property type="entry name" value="MA"/>
    <property type="match status" value="1"/>
</dbReference>
<evidence type="ECO:0000256" key="2">
    <source>
        <dbReference type="ARBA" id="ARBA00022481"/>
    </source>
</evidence>
<dbReference type="Pfam" id="PF00672">
    <property type="entry name" value="HAMP"/>
    <property type="match status" value="1"/>
</dbReference>
<evidence type="ECO:0000256" key="5">
    <source>
        <dbReference type="SAM" id="MobiDB-lite"/>
    </source>
</evidence>
<accession>A0A345ZW86</accession>
<dbReference type="CDD" id="cd11386">
    <property type="entry name" value="MCP_signal"/>
    <property type="match status" value="1"/>
</dbReference>
<evidence type="ECO:0000256" key="3">
    <source>
        <dbReference type="ARBA" id="ARBA00029447"/>
    </source>
</evidence>
<feature type="region of interest" description="Disordered" evidence="5">
    <location>
        <begin position="541"/>
        <end position="585"/>
    </location>
</feature>
<proteinExistence type="inferred from homology"/>
<evidence type="ECO:0000259" key="7">
    <source>
        <dbReference type="PROSITE" id="PS50111"/>
    </source>
</evidence>
<dbReference type="FunFam" id="1.10.287.950:FF:000001">
    <property type="entry name" value="Methyl-accepting chemotaxis sensory transducer"/>
    <property type="match status" value="1"/>
</dbReference>
<feature type="transmembrane region" description="Helical" evidence="6">
    <location>
        <begin position="207"/>
        <end position="231"/>
    </location>
</feature>
<keyword evidence="6" id="KW-0812">Transmembrane</keyword>
<dbReference type="GO" id="GO:0005886">
    <property type="term" value="C:plasma membrane"/>
    <property type="evidence" value="ECO:0007669"/>
    <property type="project" value="TreeGrafter"/>
</dbReference>
<dbReference type="GO" id="GO:0004888">
    <property type="term" value="F:transmembrane signaling receptor activity"/>
    <property type="evidence" value="ECO:0007669"/>
    <property type="project" value="TreeGrafter"/>
</dbReference>
<dbReference type="InterPro" id="IPR003660">
    <property type="entry name" value="HAMP_dom"/>
</dbReference>
<keyword evidence="2" id="KW-0488">Methylation</keyword>